<dbReference type="Gene3D" id="3.40.630.30">
    <property type="match status" value="1"/>
</dbReference>
<keyword evidence="1 4" id="KW-0808">Transferase</keyword>
<dbReference type="RefSeq" id="WP_085837328.1">
    <property type="nucleotide sequence ID" value="NZ_FWFS01000010.1"/>
</dbReference>
<name>A0A1Y5TAC0_9RHOB</name>
<dbReference type="PANTHER" id="PTHR43877">
    <property type="entry name" value="AMINOALKYLPHOSPHONATE N-ACETYLTRANSFERASE-RELATED-RELATED"/>
    <property type="match status" value="1"/>
</dbReference>
<evidence type="ECO:0000256" key="2">
    <source>
        <dbReference type="ARBA" id="ARBA00023315"/>
    </source>
</evidence>
<accession>A0A1Y5TAC0</accession>
<dbReference type="EMBL" id="FWFS01000010">
    <property type="protein sequence ID" value="SLN58940.1"/>
    <property type="molecule type" value="Genomic_DNA"/>
</dbReference>
<keyword evidence="2" id="KW-0012">Acyltransferase</keyword>
<dbReference type="GO" id="GO:0016747">
    <property type="term" value="F:acyltransferase activity, transferring groups other than amino-acyl groups"/>
    <property type="evidence" value="ECO:0007669"/>
    <property type="project" value="InterPro"/>
</dbReference>
<dbReference type="Proteomes" id="UP000193862">
    <property type="component" value="Unassembled WGS sequence"/>
</dbReference>
<evidence type="ECO:0000256" key="1">
    <source>
        <dbReference type="ARBA" id="ARBA00022679"/>
    </source>
</evidence>
<protein>
    <submittedName>
        <fullName evidence="4">Acetyltransferase (GNAT) family protein</fullName>
    </submittedName>
</protein>
<proteinExistence type="predicted"/>
<dbReference type="CDD" id="cd04301">
    <property type="entry name" value="NAT_SF"/>
    <property type="match status" value="1"/>
</dbReference>
<evidence type="ECO:0000313" key="4">
    <source>
        <dbReference type="EMBL" id="SLN58940.1"/>
    </source>
</evidence>
<keyword evidence="5" id="KW-1185">Reference proteome</keyword>
<dbReference type="PROSITE" id="PS51186">
    <property type="entry name" value="GNAT"/>
    <property type="match status" value="1"/>
</dbReference>
<reference evidence="4 5" key="1">
    <citation type="submission" date="2017-03" db="EMBL/GenBank/DDBJ databases">
        <authorList>
            <person name="Afonso C.L."/>
            <person name="Miller P.J."/>
            <person name="Scott M.A."/>
            <person name="Spackman E."/>
            <person name="Goraichik I."/>
            <person name="Dimitrov K.M."/>
            <person name="Suarez D.L."/>
            <person name="Swayne D.E."/>
        </authorList>
    </citation>
    <scope>NUCLEOTIDE SEQUENCE [LARGE SCALE GENOMIC DNA]</scope>
    <source>
        <strain evidence="4 5">CECT 8620</strain>
    </source>
</reference>
<dbReference type="AlphaFoldDB" id="A0A1Y5TAC0"/>
<dbReference type="InterPro" id="IPR050832">
    <property type="entry name" value="Bact_Acetyltransf"/>
</dbReference>
<dbReference type="InterPro" id="IPR000182">
    <property type="entry name" value="GNAT_dom"/>
</dbReference>
<evidence type="ECO:0000259" key="3">
    <source>
        <dbReference type="PROSITE" id="PS51186"/>
    </source>
</evidence>
<organism evidence="4 5">
    <name type="scientific">Aquimixticola soesokkakensis</name>
    <dbReference type="NCBI Taxonomy" id="1519096"/>
    <lineage>
        <taxon>Bacteria</taxon>
        <taxon>Pseudomonadati</taxon>
        <taxon>Pseudomonadota</taxon>
        <taxon>Alphaproteobacteria</taxon>
        <taxon>Rhodobacterales</taxon>
        <taxon>Paracoccaceae</taxon>
        <taxon>Aquimixticola</taxon>
    </lineage>
</organism>
<feature type="domain" description="N-acetyltransferase" evidence="3">
    <location>
        <begin position="19"/>
        <end position="182"/>
    </location>
</feature>
<evidence type="ECO:0000313" key="5">
    <source>
        <dbReference type="Proteomes" id="UP000193862"/>
    </source>
</evidence>
<dbReference type="InterPro" id="IPR016181">
    <property type="entry name" value="Acyl_CoA_acyltransferase"/>
</dbReference>
<dbReference type="Pfam" id="PF13508">
    <property type="entry name" value="Acetyltransf_7"/>
    <property type="match status" value="1"/>
</dbReference>
<dbReference type="SUPFAM" id="SSF55729">
    <property type="entry name" value="Acyl-CoA N-acyltransferases (Nat)"/>
    <property type="match status" value="1"/>
</dbReference>
<gene>
    <name evidence="4" type="ORF">AQS8620_02610</name>
</gene>
<dbReference type="PANTHER" id="PTHR43877:SF1">
    <property type="entry name" value="ACETYLTRANSFERASE"/>
    <property type="match status" value="1"/>
</dbReference>
<dbReference type="OrthoDB" id="118465at2"/>
<sequence length="187" mass="19839">MPLLFPASRPDPRGSLPAFEIRPARPSDAEAVDALYAASYPALLKPDYPAPLLDACLPLLLKTAPALLSSGSFFVADTGGGLIGAGGWTQASPFGGLGPRHLGHMRRVAVHARYARRGIGSVILDHALKAARKSGIAQMCCLSTLTARKFYEAAGFAVEGDVELTLRRGVNLPAVQMRRTLMQTTES</sequence>